<sequence length="154" mass="18036">MEGHDKGIESLEEIVSDLYDEAMRIADHYWDAVTAHERRATGYESRSALELSCVKRGNNLQIVWKGIKWYGSKANRTRTRIAIARDSKNMTYTDAELKKHAKDWEWEVVRETELQMQSIRRQAHHLVRAIMSIRAAKAVKRVADEKLLKLRDER</sequence>
<protein>
    <submittedName>
        <fullName evidence="1">Uncharacterized protein</fullName>
    </submittedName>
</protein>
<dbReference type="EMBL" id="MRDB01000105">
    <property type="protein sequence ID" value="RKL24046.1"/>
    <property type="molecule type" value="Genomic_DNA"/>
</dbReference>
<name>A0A420S405_GIBIN</name>
<accession>A0A420S405</accession>
<dbReference type="AlphaFoldDB" id="A0A420S405"/>
<organism evidence="1 2">
    <name type="scientific">Gibberella intermedia</name>
    <name type="common">Bulb rot disease fungus</name>
    <name type="synonym">Fusarium proliferatum</name>
    <dbReference type="NCBI Taxonomy" id="948311"/>
    <lineage>
        <taxon>Eukaryota</taxon>
        <taxon>Fungi</taxon>
        <taxon>Dikarya</taxon>
        <taxon>Ascomycota</taxon>
        <taxon>Pezizomycotina</taxon>
        <taxon>Sordariomycetes</taxon>
        <taxon>Hypocreomycetidae</taxon>
        <taxon>Hypocreales</taxon>
        <taxon>Nectriaceae</taxon>
        <taxon>Fusarium</taxon>
        <taxon>Fusarium fujikuroi species complex</taxon>
    </lineage>
</organism>
<comment type="caution">
    <text evidence="1">The sequence shown here is derived from an EMBL/GenBank/DDBJ whole genome shotgun (WGS) entry which is preliminary data.</text>
</comment>
<reference evidence="1 2" key="1">
    <citation type="journal article" date="2018" name="Sci. Rep.">
        <title>Characterisation of pathogen-specific regions and novel effector candidates in Fusarium oxysporum f. sp. cepae.</title>
        <authorList>
            <person name="Armitage A.D."/>
            <person name="Taylor A."/>
            <person name="Sobczyk M.K."/>
            <person name="Baxter L."/>
            <person name="Greenfield B.P."/>
            <person name="Bates H.J."/>
            <person name="Wilson F."/>
            <person name="Jackson A.C."/>
            <person name="Ott S."/>
            <person name="Harrison R.J."/>
            <person name="Clarkson J.P."/>
        </authorList>
    </citation>
    <scope>NUCLEOTIDE SEQUENCE [LARGE SCALE GENOMIC DNA]</scope>
    <source>
        <strain evidence="1 2">Fp_A8</strain>
    </source>
</reference>
<proteinExistence type="predicted"/>
<evidence type="ECO:0000313" key="2">
    <source>
        <dbReference type="Proteomes" id="UP000283569"/>
    </source>
</evidence>
<gene>
    <name evidence="1" type="ORF">BFJ72_g14420</name>
</gene>
<dbReference type="Pfam" id="PF19456">
    <property type="entry name" value="MobI"/>
    <property type="match status" value="1"/>
</dbReference>
<evidence type="ECO:0000313" key="1">
    <source>
        <dbReference type="EMBL" id="RKL24046.1"/>
    </source>
</evidence>
<dbReference type="Proteomes" id="UP000283569">
    <property type="component" value="Unassembled WGS sequence"/>
</dbReference>
<dbReference type="InterPro" id="IPR045809">
    <property type="entry name" value="MobI"/>
</dbReference>